<gene>
    <name evidence="2" type="ORF">AMORRO_LOCUS8673</name>
</gene>
<dbReference type="Proteomes" id="UP000789342">
    <property type="component" value="Unassembled WGS sequence"/>
</dbReference>
<dbReference type="EMBL" id="CAJVPV010007616">
    <property type="protein sequence ID" value="CAG8621243.1"/>
    <property type="molecule type" value="Genomic_DNA"/>
</dbReference>
<feature type="non-terminal residue" evidence="2">
    <location>
        <position position="1"/>
    </location>
</feature>
<reference evidence="2" key="1">
    <citation type="submission" date="2021-06" db="EMBL/GenBank/DDBJ databases">
        <authorList>
            <person name="Kallberg Y."/>
            <person name="Tangrot J."/>
            <person name="Rosling A."/>
        </authorList>
    </citation>
    <scope>NUCLEOTIDE SEQUENCE</scope>
    <source>
        <strain evidence="2">CL551</strain>
    </source>
</reference>
<feature type="region of interest" description="Disordered" evidence="1">
    <location>
        <begin position="112"/>
        <end position="131"/>
    </location>
</feature>
<dbReference type="AlphaFoldDB" id="A0A9N9D0C3"/>
<name>A0A9N9D0C3_9GLOM</name>
<comment type="caution">
    <text evidence="2">The sequence shown here is derived from an EMBL/GenBank/DDBJ whole genome shotgun (WGS) entry which is preliminary data.</text>
</comment>
<evidence type="ECO:0000256" key="1">
    <source>
        <dbReference type="SAM" id="MobiDB-lite"/>
    </source>
</evidence>
<proteinExistence type="predicted"/>
<organism evidence="2 3">
    <name type="scientific">Acaulospora morrowiae</name>
    <dbReference type="NCBI Taxonomy" id="94023"/>
    <lineage>
        <taxon>Eukaryota</taxon>
        <taxon>Fungi</taxon>
        <taxon>Fungi incertae sedis</taxon>
        <taxon>Mucoromycota</taxon>
        <taxon>Glomeromycotina</taxon>
        <taxon>Glomeromycetes</taxon>
        <taxon>Diversisporales</taxon>
        <taxon>Acaulosporaceae</taxon>
        <taxon>Acaulospora</taxon>
    </lineage>
</organism>
<feature type="compositionally biased region" description="Basic and acidic residues" evidence="1">
    <location>
        <begin position="112"/>
        <end position="122"/>
    </location>
</feature>
<evidence type="ECO:0000313" key="2">
    <source>
        <dbReference type="EMBL" id="CAG8621243.1"/>
    </source>
</evidence>
<protein>
    <submittedName>
        <fullName evidence="2">14344_t:CDS:1</fullName>
    </submittedName>
</protein>
<accession>A0A9N9D0C3</accession>
<keyword evidence="3" id="KW-1185">Reference proteome</keyword>
<evidence type="ECO:0000313" key="3">
    <source>
        <dbReference type="Proteomes" id="UP000789342"/>
    </source>
</evidence>
<sequence length="223" mass="25680">MYGTVSTAVDWVIIKLASSNPENNNRKEKVEVLLSSFSPSPLPINKAMSTHDDLEAILEILPEVSADDYSVVGQLEQHAPVYKVNDVVSEVLSEVNFKLPEEREMGKLLNEAHKESVSDKKRQHDKKKKFQAKNSTYKNFDDSDEIELTKKQNIELYLIRDLQNEKLYDLDNEEILSWIRYSELAIKLQKYKDMLEYLPGVASENDQNHMITTEDLKSLSNTE</sequence>